<evidence type="ECO:0000256" key="9">
    <source>
        <dbReference type="ARBA" id="ARBA00022842"/>
    </source>
</evidence>
<evidence type="ECO:0000313" key="14">
    <source>
        <dbReference type="EMBL" id="KYD17510.1"/>
    </source>
</evidence>
<evidence type="ECO:0000256" key="1">
    <source>
        <dbReference type="ARBA" id="ARBA00005380"/>
    </source>
</evidence>
<feature type="binding site" evidence="12">
    <location>
        <position position="272"/>
    </location>
    <ligand>
        <name>K(+)</name>
        <dbReference type="ChEBI" id="CHEBI:29103"/>
    </ligand>
</feature>
<comment type="subcellular location">
    <subcellularLocation>
        <location evidence="12">Cytoplasm</location>
    </subcellularLocation>
</comment>
<feature type="binding site" evidence="12">
    <location>
        <begin position="205"/>
        <end position="210"/>
    </location>
    <ligand>
        <name>ATP</name>
        <dbReference type="ChEBI" id="CHEBI:30616"/>
    </ligand>
</feature>
<dbReference type="Pfam" id="PF00294">
    <property type="entry name" value="PfkB"/>
    <property type="match status" value="1"/>
</dbReference>
<protein>
    <recommendedName>
        <fullName evidence="3 12">Ribokinase</fullName>
        <shortName evidence="12">RK</shortName>
        <ecNumber evidence="2 12">2.7.1.15</ecNumber>
    </recommendedName>
</protein>
<feature type="binding site" evidence="12">
    <location>
        <position position="231"/>
    </location>
    <ligand>
        <name>K(+)</name>
        <dbReference type="ChEBI" id="CHEBI:29103"/>
    </ligand>
</feature>
<dbReference type="NCBIfam" id="TIGR02152">
    <property type="entry name" value="D_ribokin_bact"/>
    <property type="match status" value="1"/>
</dbReference>
<comment type="activity regulation">
    <text evidence="12">Activated by a monovalent cation that binds near, but not in, the active site. The most likely occupant of the site in vivo is potassium. Ion binding induces a conformational change that may alter substrate affinity.</text>
</comment>
<feature type="binding site" evidence="12">
    <location>
        <position position="267"/>
    </location>
    <ligand>
        <name>K(+)</name>
        <dbReference type="ChEBI" id="CHEBI:29103"/>
    </ligand>
</feature>
<dbReference type="PROSITE" id="PS00584">
    <property type="entry name" value="PFKB_KINASES_2"/>
    <property type="match status" value="1"/>
</dbReference>
<sequence>MITVVGSLNIDLISTVDRFPKPGETLIGGEFRTSFGGKGANQAVAAARLGGTVQMIGCVGDDPFGHEYLTYLKKEGILVDRVKPVTHVSTGTALIVLAQGENSIIVVPGANFQLAPEDIDRMKDALEKSDIILMQLETRLDTVERVLFWAERFGIRTILNPAPFQPIPDGWWEMITYLTPNEHEAEALMKSATFKEEFLEKLIITLGKKGAVYHEKGRKIEIPAPQVDAADTTGAGDTFNGALAHFLSEGLSLGEACRCAVHAASLSVTKPGAQGGMPTRAQLESFMNGR</sequence>
<evidence type="ECO:0000256" key="11">
    <source>
        <dbReference type="ARBA" id="ARBA00023277"/>
    </source>
</evidence>
<evidence type="ECO:0000256" key="10">
    <source>
        <dbReference type="ARBA" id="ARBA00022958"/>
    </source>
</evidence>
<comment type="caution">
    <text evidence="12">Lacks conserved residue(s) required for the propagation of feature annotation.</text>
</comment>
<dbReference type="InterPro" id="IPR002173">
    <property type="entry name" value="Carboh/pur_kinase_PfkB_CS"/>
</dbReference>
<dbReference type="InterPro" id="IPR011611">
    <property type="entry name" value="PfkB_dom"/>
</dbReference>
<dbReference type="GO" id="GO:0004747">
    <property type="term" value="F:ribokinase activity"/>
    <property type="evidence" value="ECO:0007669"/>
    <property type="project" value="UniProtKB-UniRule"/>
</dbReference>
<dbReference type="EMBL" id="LQYT01000056">
    <property type="protein sequence ID" value="KYD17510.1"/>
    <property type="molecule type" value="Genomic_DNA"/>
</dbReference>
<evidence type="ECO:0000256" key="12">
    <source>
        <dbReference type="HAMAP-Rule" id="MF_01987"/>
    </source>
</evidence>
<dbReference type="Proteomes" id="UP000075683">
    <property type="component" value="Unassembled WGS sequence"/>
</dbReference>
<evidence type="ECO:0000256" key="5">
    <source>
        <dbReference type="ARBA" id="ARBA00022723"/>
    </source>
</evidence>
<dbReference type="UniPathway" id="UPA00916">
    <property type="reaction ID" value="UER00889"/>
</dbReference>
<keyword evidence="6 12" id="KW-0547">Nucleotide-binding</keyword>
<dbReference type="InterPro" id="IPR002139">
    <property type="entry name" value="Ribo/fructo_kinase"/>
</dbReference>
<comment type="caution">
    <text evidence="14">The sequence shown here is derived from an EMBL/GenBank/DDBJ whole genome shotgun (WGS) entry which is preliminary data.</text>
</comment>
<comment type="function">
    <text evidence="12">Catalyzes the phosphorylation of ribose at O-5 in a reaction requiring ATP and magnesium. The resulting D-ribose-5-phosphate can then be used either for sythesis of nucleotides, histidine, and tryptophan, or as a component of the pentose phosphate pathway.</text>
</comment>
<dbReference type="STRING" id="301148.B4135_2532"/>
<evidence type="ECO:0000256" key="4">
    <source>
        <dbReference type="ARBA" id="ARBA00022679"/>
    </source>
</evidence>
<evidence type="ECO:0000256" key="7">
    <source>
        <dbReference type="ARBA" id="ARBA00022777"/>
    </source>
</evidence>
<reference evidence="14 15" key="1">
    <citation type="submission" date="2016-01" db="EMBL/GenBank/DDBJ databases">
        <title>Draft Genome Sequences of Seven Thermophilic Sporeformers Isolated from Foods.</title>
        <authorList>
            <person name="Berendsen E.M."/>
            <person name="Wells-Bennik M.H."/>
            <person name="Krawcyk A.O."/>
            <person name="De Jong A."/>
            <person name="Holsappel S."/>
            <person name="Eijlander R.T."/>
            <person name="Kuipers O.P."/>
        </authorList>
    </citation>
    <scope>NUCLEOTIDE SEQUENCE [LARGE SCALE GENOMIC DNA]</scope>
    <source>
        <strain evidence="14 15">B4135</strain>
    </source>
</reference>
<evidence type="ECO:0000256" key="2">
    <source>
        <dbReference type="ARBA" id="ARBA00012035"/>
    </source>
</evidence>
<comment type="subunit">
    <text evidence="12">Homodimer.</text>
</comment>
<evidence type="ECO:0000256" key="3">
    <source>
        <dbReference type="ARBA" id="ARBA00016943"/>
    </source>
</evidence>
<accession>A0A150LYW5</accession>
<dbReference type="PRINTS" id="PR00990">
    <property type="entry name" value="RIBOKINASE"/>
</dbReference>
<dbReference type="GO" id="GO:0005524">
    <property type="term" value="F:ATP binding"/>
    <property type="evidence" value="ECO:0007669"/>
    <property type="project" value="UniProtKB-UniRule"/>
</dbReference>
<dbReference type="PATRIC" id="fig|301148.3.peg.4071"/>
<keyword evidence="10 12" id="KW-0630">Potassium</keyword>
<feature type="active site" description="Proton acceptor" evidence="12">
    <location>
        <position position="237"/>
    </location>
</feature>
<dbReference type="CDD" id="cd01174">
    <property type="entry name" value="ribokinase"/>
    <property type="match status" value="1"/>
</dbReference>
<dbReference type="InterPro" id="IPR011877">
    <property type="entry name" value="Ribokinase"/>
</dbReference>
<dbReference type="InterPro" id="IPR029056">
    <property type="entry name" value="Ribokinase-like"/>
</dbReference>
<keyword evidence="12" id="KW-0963">Cytoplasm</keyword>
<feature type="binding site" evidence="12">
    <location>
        <begin position="9"/>
        <end position="11"/>
    </location>
    <ligand>
        <name>substrate</name>
    </ligand>
</feature>
<comment type="similarity">
    <text evidence="1">Belongs to the carbohydrate kinase pfkB family.</text>
</comment>
<evidence type="ECO:0000256" key="8">
    <source>
        <dbReference type="ARBA" id="ARBA00022840"/>
    </source>
</evidence>
<comment type="similarity">
    <text evidence="12">Belongs to the carbohydrate kinase PfkB family. Ribokinase subfamily.</text>
</comment>
<dbReference type="EC" id="2.7.1.15" evidence="2 12"/>
<feature type="binding site" evidence="12">
    <location>
        <position position="233"/>
    </location>
    <ligand>
        <name>K(+)</name>
        <dbReference type="ChEBI" id="CHEBI:29103"/>
    </ligand>
</feature>
<evidence type="ECO:0000313" key="15">
    <source>
        <dbReference type="Proteomes" id="UP000075683"/>
    </source>
</evidence>
<evidence type="ECO:0000256" key="6">
    <source>
        <dbReference type="ARBA" id="ARBA00022741"/>
    </source>
</evidence>
<dbReference type="GO" id="GO:0046872">
    <property type="term" value="F:metal ion binding"/>
    <property type="evidence" value="ECO:0007669"/>
    <property type="project" value="UniProtKB-KW"/>
</dbReference>
<feature type="binding site" evidence="12">
    <location>
        <position position="237"/>
    </location>
    <ligand>
        <name>substrate</name>
    </ligand>
</feature>
<feature type="binding site" evidence="12">
    <location>
        <position position="137"/>
    </location>
    <ligand>
        <name>substrate</name>
    </ligand>
</feature>
<dbReference type="Gene3D" id="3.40.1190.20">
    <property type="match status" value="1"/>
</dbReference>
<dbReference type="AlphaFoldDB" id="A0A150LYW5"/>
<feature type="domain" description="Carbohydrate kinase PfkB" evidence="13">
    <location>
        <begin position="2"/>
        <end position="279"/>
    </location>
</feature>
<dbReference type="SUPFAM" id="SSF53613">
    <property type="entry name" value="Ribokinase-like"/>
    <property type="match status" value="1"/>
</dbReference>
<feature type="binding site" evidence="12">
    <location>
        <begin position="37"/>
        <end position="41"/>
    </location>
    <ligand>
        <name>substrate</name>
    </ligand>
</feature>
<keyword evidence="9 12" id="KW-0460">Magnesium</keyword>
<comment type="catalytic activity">
    <reaction evidence="12">
        <text>D-ribose + ATP = D-ribose 5-phosphate + ADP + H(+)</text>
        <dbReference type="Rhea" id="RHEA:13697"/>
        <dbReference type="ChEBI" id="CHEBI:15378"/>
        <dbReference type="ChEBI" id="CHEBI:30616"/>
        <dbReference type="ChEBI" id="CHEBI:47013"/>
        <dbReference type="ChEBI" id="CHEBI:78346"/>
        <dbReference type="ChEBI" id="CHEBI:456216"/>
        <dbReference type="EC" id="2.7.1.15"/>
    </reaction>
</comment>
<evidence type="ECO:0000259" key="13">
    <source>
        <dbReference type="Pfam" id="PF00294"/>
    </source>
</evidence>
<feature type="binding site" evidence="12">
    <location>
        <position position="270"/>
    </location>
    <ligand>
        <name>K(+)</name>
        <dbReference type="ChEBI" id="CHEBI:29103"/>
    </ligand>
</feature>
<keyword evidence="7 12" id="KW-0418">Kinase</keyword>
<feature type="binding site" evidence="12">
    <location>
        <begin position="236"/>
        <end position="237"/>
    </location>
    <ligand>
        <name>ATP</name>
        <dbReference type="ChEBI" id="CHEBI:30616"/>
    </ligand>
</feature>
<dbReference type="GO" id="GO:0005829">
    <property type="term" value="C:cytosol"/>
    <property type="evidence" value="ECO:0007669"/>
    <property type="project" value="TreeGrafter"/>
</dbReference>
<dbReference type="PANTHER" id="PTHR10584">
    <property type="entry name" value="SUGAR KINASE"/>
    <property type="match status" value="1"/>
</dbReference>
<comment type="cofactor">
    <cofactor evidence="12">
        <name>Mg(2+)</name>
        <dbReference type="ChEBI" id="CHEBI:18420"/>
    </cofactor>
    <text evidence="12">Requires a divalent cation, most likely magnesium in vivo, as an electrophilic catalyst to aid phosphoryl group transfer. It is the chelate of the metal and the nucleotide that is the actual substrate.</text>
</comment>
<proteinExistence type="inferred from homology"/>
<keyword evidence="8 12" id="KW-0067">ATP-binding</keyword>
<keyword evidence="5 12" id="KW-0479">Metal-binding</keyword>
<keyword evidence="4 12" id="KW-0808">Transferase</keyword>
<dbReference type="OrthoDB" id="9775849at2"/>
<keyword evidence="11 12" id="KW-0119">Carbohydrate metabolism</keyword>
<dbReference type="RefSeq" id="WP_061569187.1">
    <property type="nucleotide sequence ID" value="NZ_LQYT01000056.1"/>
</dbReference>
<name>A0A150LYW5_9BACI</name>
<organism evidence="14 15">
    <name type="scientific">Caldibacillus debilis</name>
    <dbReference type="NCBI Taxonomy" id="301148"/>
    <lineage>
        <taxon>Bacteria</taxon>
        <taxon>Bacillati</taxon>
        <taxon>Bacillota</taxon>
        <taxon>Bacilli</taxon>
        <taxon>Bacillales</taxon>
        <taxon>Bacillaceae</taxon>
        <taxon>Caldibacillus</taxon>
    </lineage>
</organism>
<dbReference type="HAMAP" id="MF_01987">
    <property type="entry name" value="Ribokinase"/>
    <property type="match status" value="1"/>
</dbReference>
<feature type="binding site" evidence="12">
    <location>
        <position position="181"/>
    </location>
    <ligand>
        <name>ATP</name>
        <dbReference type="ChEBI" id="CHEBI:30616"/>
    </ligand>
</feature>
<dbReference type="PANTHER" id="PTHR10584:SF166">
    <property type="entry name" value="RIBOKINASE"/>
    <property type="match status" value="1"/>
</dbReference>
<gene>
    <name evidence="12" type="primary">rbsK</name>
    <name evidence="14" type="ORF">B4135_2532</name>
</gene>
<comment type="pathway">
    <text evidence="12">Carbohydrate metabolism; D-ribose degradation; D-ribose 5-phosphate from beta-D-ribopyranose: step 2/2.</text>
</comment>
<dbReference type="GO" id="GO:0019303">
    <property type="term" value="P:D-ribose catabolic process"/>
    <property type="evidence" value="ECO:0007669"/>
    <property type="project" value="UniProtKB-UniRule"/>
</dbReference>